<evidence type="ECO:0000256" key="2">
    <source>
        <dbReference type="SAM" id="Phobius"/>
    </source>
</evidence>
<dbReference type="RefSeq" id="WP_155217968.1">
    <property type="nucleotide sequence ID" value="NZ_WNHB01000008.1"/>
</dbReference>
<keyword evidence="4" id="KW-1185">Reference proteome</keyword>
<keyword evidence="2" id="KW-0812">Transmembrane</keyword>
<name>A0A6N8CUC7_9BACI</name>
<keyword evidence="2" id="KW-0472">Membrane</keyword>
<accession>A0A6N8CUC7</accession>
<keyword evidence="2" id="KW-1133">Transmembrane helix</keyword>
<organism evidence="3 4">
    <name type="scientific">Terrilactibacillus tamarindi</name>
    <dbReference type="NCBI Taxonomy" id="2599694"/>
    <lineage>
        <taxon>Bacteria</taxon>
        <taxon>Bacillati</taxon>
        <taxon>Bacillota</taxon>
        <taxon>Bacilli</taxon>
        <taxon>Bacillales</taxon>
        <taxon>Bacillaceae</taxon>
        <taxon>Terrilactibacillus</taxon>
    </lineage>
</organism>
<evidence type="ECO:0000256" key="1">
    <source>
        <dbReference type="SAM" id="MobiDB-lite"/>
    </source>
</evidence>
<dbReference type="EMBL" id="WNHB01000008">
    <property type="protein sequence ID" value="MTT31696.1"/>
    <property type="molecule type" value="Genomic_DNA"/>
</dbReference>
<sequence length="122" mass="13326">MVVGSTLPAPQPGQGYGVRGRRPASAYQPYQTNQTYQQNQDRQISQSSQIGQAGQTHQVTPKELANLSNLKFITRINIISLIGSSLFIIAAISNVIAATRAYRIARSDLGGQVNNFVDYPDF</sequence>
<evidence type="ECO:0000313" key="3">
    <source>
        <dbReference type="EMBL" id="MTT31696.1"/>
    </source>
</evidence>
<feature type="compositionally biased region" description="Low complexity" evidence="1">
    <location>
        <begin position="27"/>
        <end position="55"/>
    </location>
</feature>
<dbReference type="AlphaFoldDB" id="A0A6N8CUC7"/>
<comment type="caution">
    <text evidence="3">The sequence shown here is derived from an EMBL/GenBank/DDBJ whole genome shotgun (WGS) entry which is preliminary data.</text>
</comment>
<evidence type="ECO:0000313" key="4">
    <source>
        <dbReference type="Proteomes" id="UP000440978"/>
    </source>
</evidence>
<dbReference type="Proteomes" id="UP000440978">
    <property type="component" value="Unassembled WGS sequence"/>
</dbReference>
<feature type="transmembrane region" description="Helical" evidence="2">
    <location>
        <begin position="76"/>
        <end position="97"/>
    </location>
</feature>
<reference evidence="3 4" key="1">
    <citation type="submission" date="2019-11" db="EMBL/GenBank/DDBJ databases">
        <title>Terrilactibacillus tamarindus sp. nov. BCM23-1 isolated from bark of Tamarindus indica.</title>
        <authorList>
            <person name="Kingkaew E."/>
            <person name="Tanasupawat S."/>
        </authorList>
    </citation>
    <scope>NUCLEOTIDE SEQUENCE [LARGE SCALE GENOMIC DNA]</scope>
    <source>
        <strain evidence="3 4">BCM23-1</strain>
    </source>
</reference>
<proteinExistence type="predicted"/>
<gene>
    <name evidence="3" type="ORF">GMB86_06675</name>
</gene>
<feature type="region of interest" description="Disordered" evidence="1">
    <location>
        <begin position="1"/>
        <end position="58"/>
    </location>
</feature>
<protein>
    <submittedName>
        <fullName evidence="3">Uncharacterized protein</fullName>
    </submittedName>
</protein>